<dbReference type="InterPro" id="IPR023214">
    <property type="entry name" value="HAD_sf"/>
</dbReference>
<feature type="compositionally biased region" description="Low complexity" evidence="19">
    <location>
        <begin position="1185"/>
        <end position="1204"/>
    </location>
</feature>
<dbReference type="SUPFAM" id="SSF81665">
    <property type="entry name" value="Calcium ATPase, transmembrane domain M"/>
    <property type="match status" value="1"/>
</dbReference>
<dbReference type="InterPro" id="IPR036412">
    <property type="entry name" value="HAD-like_sf"/>
</dbReference>
<evidence type="ECO:0000256" key="16">
    <source>
        <dbReference type="ARBA" id="ARBA00023065"/>
    </source>
</evidence>
<dbReference type="PANTHER" id="PTHR24093:SF377">
    <property type="entry name" value="PLASMA MEMBRANE CALCIUM-TRANSPORTING ATPASE 2"/>
    <property type="match status" value="1"/>
</dbReference>
<keyword evidence="5" id="KW-0597">Phosphoprotein</keyword>
<feature type="compositionally biased region" description="Basic and acidic residues" evidence="19">
    <location>
        <begin position="329"/>
        <end position="341"/>
    </location>
</feature>
<dbReference type="SUPFAM" id="SSF81653">
    <property type="entry name" value="Calcium ATPase, transduction domain A"/>
    <property type="match status" value="1"/>
</dbReference>
<dbReference type="Pfam" id="PF00122">
    <property type="entry name" value="E1-E2_ATPase"/>
    <property type="match status" value="1"/>
</dbReference>
<feature type="domain" description="Cation-transporting P-type ATPase N-terminal" evidence="20">
    <location>
        <begin position="49"/>
        <end position="123"/>
    </location>
</feature>
<dbReference type="InterPro" id="IPR004014">
    <property type="entry name" value="ATPase_P-typ_cation-transptr_N"/>
</dbReference>
<evidence type="ECO:0000256" key="7">
    <source>
        <dbReference type="ARBA" id="ARBA00022692"/>
    </source>
</evidence>
<evidence type="ECO:0000256" key="14">
    <source>
        <dbReference type="ARBA" id="ARBA00022967"/>
    </source>
</evidence>
<evidence type="ECO:0000313" key="22">
    <source>
        <dbReference type="RefSeq" id="XP_029287670.1"/>
    </source>
</evidence>
<dbReference type="GO" id="GO:0098839">
    <property type="term" value="C:postsynaptic density membrane"/>
    <property type="evidence" value="ECO:0007669"/>
    <property type="project" value="TreeGrafter"/>
</dbReference>
<dbReference type="InterPro" id="IPR023299">
    <property type="entry name" value="ATPase_P-typ_cyto_dom_N"/>
</dbReference>
<evidence type="ECO:0000256" key="15">
    <source>
        <dbReference type="ARBA" id="ARBA00022989"/>
    </source>
</evidence>
<dbReference type="CDD" id="cd02081">
    <property type="entry name" value="P-type_ATPase_Ca_PMCA-like"/>
    <property type="match status" value="1"/>
</dbReference>
<dbReference type="GO" id="GO:0005388">
    <property type="term" value="F:P-type calcium transporter activity"/>
    <property type="evidence" value="ECO:0007669"/>
    <property type="project" value="UniProtKB-EC"/>
</dbReference>
<keyword evidence="17 18" id="KW-0472">Membrane</keyword>
<keyword evidence="16 18" id="KW-0406">Ion transport</keyword>
<evidence type="ECO:0000259" key="20">
    <source>
        <dbReference type="SMART" id="SM00831"/>
    </source>
</evidence>
<keyword evidence="8" id="KW-0479">Metal-binding</keyword>
<dbReference type="FunFam" id="1.20.1110.10:FF:000001">
    <property type="entry name" value="Calcium-transporting ATPase"/>
    <property type="match status" value="1"/>
</dbReference>
<name>A0A6J2PQ66_COTGO</name>
<comment type="function">
    <text evidence="18">Catalyzes the hydrolysis of ATP coupled with the transport of calcium.</text>
</comment>
<evidence type="ECO:0000256" key="12">
    <source>
        <dbReference type="ARBA" id="ARBA00022842"/>
    </source>
</evidence>
<dbReference type="InterPro" id="IPR022141">
    <property type="entry name" value="ATP_Ca_trans_C"/>
</dbReference>
<dbReference type="Pfam" id="PF08282">
    <property type="entry name" value="Hydrolase_3"/>
    <property type="match status" value="1"/>
</dbReference>
<dbReference type="GO" id="GO:0016887">
    <property type="term" value="F:ATP hydrolysis activity"/>
    <property type="evidence" value="ECO:0007669"/>
    <property type="project" value="InterPro"/>
</dbReference>
<dbReference type="PRINTS" id="PR00121">
    <property type="entry name" value="NAKATPASE"/>
</dbReference>
<comment type="subcellular location">
    <subcellularLocation>
        <location evidence="1">Cell membrane</location>
        <topology evidence="1">Multi-pass membrane protein</topology>
    </subcellularLocation>
    <subcellularLocation>
        <location evidence="18">Membrane</location>
        <topology evidence="18">Multi-pass membrane protein</topology>
    </subcellularLocation>
</comment>
<dbReference type="Proteomes" id="UP000504630">
    <property type="component" value="Chromosome 5"/>
</dbReference>
<keyword evidence="10 18" id="KW-0106">Calcium</keyword>
<evidence type="ECO:0000256" key="13">
    <source>
        <dbReference type="ARBA" id="ARBA00022860"/>
    </source>
</evidence>
<dbReference type="RefSeq" id="XP_029287670.1">
    <property type="nucleotide sequence ID" value="XM_029431810.1"/>
</dbReference>
<dbReference type="Gene3D" id="3.40.1110.10">
    <property type="entry name" value="Calcium-transporting ATPase, cytoplasmic domain N"/>
    <property type="match status" value="1"/>
</dbReference>
<dbReference type="SFLD" id="SFLDF00027">
    <property type="entry name" value="p-type_atpase"/>
    <property type="match status" value="1"/>
</dbReference>
<dbReference type="GO" id="GO:0005524">
    <property type="term" value="F:ATP binding"/>
    <property type="evidence" value="ECO:0007669"/>
    <property type="project" value="UniProtKB-KW"/>
</dbReference>
<feature type="region of interest" description="Disordered" evidence="19">
    <location>
        <begin position="318"/>
        <end position="341"/>
    </location>
</feature>
<keyword evidence="3 18" id="KW-0813">Transport</keyword>
<dbReference type="InterPro" id="IPR044492">
    <property type="entry name" value="P_typ_ATPase_HD_dom"/>
</dbReference>
<dbReference type="Gene3D" id="3.40.50.1000">
    <property type="entry name" value="HAD superfamily/HAD-like"/>
    <property type="match status" value="1"/>
</dbReference>
<dbReference type="PANTHER" id="PTHR24093">
    <property type="entry name" value="CATION TRANSPORTING ATPASE"/>
    <property type="match status" value="1"/>
</dbReference>
<dbReference type="InterPro" id="IPR006068">
    <property type="entry name" value="ATPase_P-typ_cation-transptr_C"/>
</dbReference>
<dbReference type="GO" id="GO:0098978">
    <property type="term" value="C:glutamatergic synapse"/>
    <property type="evidence" value="ECO:0007669"/>
    <property type="project" value="UniProtKB-ARBA"/>
</dbReference>
<dbReference type="SFLD" id="SFLDG00002">
    <property type="entry name" value="C1.7:_P-type_atpase_like"/>
    <property type="match status" value="1"/>
</dbReference>
<gene>
    <name evidence="22" type="primary">atp2b2</name>
</gene>
<dbReference type="GO" id="GO:0030165">
    <property type="term" value="F:PDZ domain binding"/>
    <property type="evidence" value="ECO:0007669"/>
    <property type="project" value="TreeGrafter"/>
</dbReference>
<dbReference type="FunFam" id="3.40.1110.10:FF:000032">
    <property type="entry name" value="Calcium-transporting ATPase"/>
    <property type="match status" value="1"/>
</dbReference>
<evidence type="ECO:0000256" key="4">
    <source>
        <dbReference type="ARBA" id="ARBA00022475"/>
    </source>
</evidence>
<feature type="transmembrane region" description="Helical" evidence="18">
    <location>
        <begin position="954"/>
        <end position="972"/>
    </location>
</feature>
<dbReference type="Pfam" id="PF00689">
    <property type="entry name" value="Cation_ATPase_C"/>
    <property type="match status" value="1"/>
</dbReference>
<keyword evidence="12" id="KW-0460">Magnesium</keyword>
<comment type="caution">
    <text evidence="18">Lacks conserved residue(s) required for the propagation of feature annotation.</text>
</comment>
<keyword evidence="11 18" id="KW-0067">ATP-binding</keyword>
<dbReference type="SUPFAM" id="SSF56784">
    <property type="entry name" value="HAD-like"/>
    <property type="match status" value="1"/>
</dbReference>
<keyword evidence="14" id="KW-1278">Translocase</keyword>
<dbReference type="PROSITE" id="PS00154">
    <property type="entry name" value="ATPASE_E1_E2"/>
    <property type="match status" value="1"/>
</dbReference>
<dbReference type="InterPro" id="IPR059000">
    <property type="entry name" value="ATPase_P-type_domA"/>
</dbReference>
<dbReference type="Pfam" id="PF12424">
    <property type="entry name" value="ATP_Ca_trans_C"/>
    <property type="match status" value="1"/>
</dbReference>
<dbReference type="CTD" id="491"/>
<feature type="transmembrane region" description="Helical" evidence="18">
    <location>
        <begin position="404"/>
        <end position="430"/>
    </location>
</feature>
<protein>
    <recommendedName>
        <fullName evidence="18">Calcium-transporting ATPase</fullName>
        <ecNumber evidence="18">7.2.2.10</ecNumber>
    </recommendedName>
</protein>
<evidence type="ECO:0000256" key="10">
    <source>
        <dbReference type="ARBA" id="ARBA00022837"/>
    </source>
</evidence>
<dbReference type="AlphaFoldDB" id="A0A6J2PQ66"/>
<feature type="transmembrane region" description="Helical" evidence="18">
    <location>
        <begin position="916"/>
        <end position="934"/>
    </location>
</feature>
<dbReference type="GeneID" id="115008293"/>
<feature type="region of interest" description="Disordered" evidence="19">
    <location>
        <begin position="1136"/>
        <end position="1204"/>
    </location>
</feature>
<evidence type="ECO:0000256" key="9">
    <source>
        <dbReference type="ARBA" id="ARBA00022741"/>
    </source>
</evidence>
<dbReference type="Pfam" id="PF00690">
    <property type="entry name" value="Cation_ATPase_N"/>
    <property type="match status" value="1"/>
</dbReference>
<dbReference type="InterPro" id="IPR001757">
    <property type="entry name" value="P_typ_ATPase"/>
</dbReference>
<evidence type="ECO:0000256" key="17">
    <source>
        <dbReference type="ARBA" id="ARBA00023136"/>
    </source>
</evidence>
<sequence>MGDMSNSDFYAKNQRNEDNHEAGFGCSVMELRSLMELRGTEAVVKLQEDYTGTEGLCKRLKTSPTEGLTGDQTDLDKRKEIYGRNLIPPKKPKTFLQLVWEALQDVTLIILEIAALISLGLSFYHPPGESSGEFCGAGGGGAEDEGEADAGWIEGAAILLSVVCVVLVTAFNDWSKEKQFRGLQSRIEQEQKFQVVRGSQVIQLPVSDIVVGDIAQIKYGDLLPTDGVLIQGNDVKIDESSLTGESDHVKKCAEKDPMLLSGTHVMEGSGRMVVTAVGVNSQTGIIFTLLGAGTEEEEKKEKKEKKVKKQDGAAAMEMQPLKSAEGGESDEKEKKKVSGSKKEKSVLQGKLTKLAVQIGKAGLLMSAVTVIILVLYFAIDNFVMQKLPWMPECTPVYVQYFVKFFIIGVTVLVVAVPEGLPLAVTISLAYSVKKMMKDNNLVRHLDACETMGNATAICSDKTGTLTTNRMTVVQCYIGDVHYKEVPDPGALPAKSMELLVNSISLNSAYTTKILPPDKEGGLPKQVGNKTECGLLGFVLDLKRDYQPIRNQIPEEKLYKVYTFNSVRKSMSTVIKLSDGSFRMYSKGASEIVLKKCSHVLNELGESRVFRPRDKDEMVKKVIEPMACDGLRTICVAYRDFSGDPEPTWDDENNILNDLTAICVVGIEDPVRPEVPDAITKCQRAGITVRMVTGDNINTARAIAIKCGIIHPGEDFLCIDGKEFNRRIRNEKGEVEQERMDKVWPKLRVLARSSPTDKHTLVKGIIDSTVAEQRQVVAVTGDGTNDGPALKKADVGFAMGIAGTDVAKEASDIILTDDNFSSIVKAVMWGRNVYDSISKFLQFQLTVNVVAVIVAFTGACITQDSPLKAVQMLWVNLIMDTFASLALATEPPTESLLKRRPYGRNKPLISSTMTKNILGHAVYQLIIIFTLLFVGEKIFDIDSGRNAPLHSPPSEHYTIIFNTFVMMQLFNEINARKIHGERNVFDGIFRNPIFCTIVFGTFAMQIAIVQFGGKPFSCQPLNLEKWMWCIFLGLGELVWGQVIASIPNSKLRFLRRAGQLTHKDDLPEEDPNEDNDEIDHAERELRRGQILWFRGLNRIQTQIRVVNAFRSSLYEGLEKPDSRSSIHNFMTHPEFRIEDSTPNIPLIDDTDDDSARRRGKYSSQPSSPNKNNNAIDSGINLTIDTSKSAASSGPASPLHSLETSL</sequence>
<evidence type="ECO:0000313" key="21">
    <source>
        <dbReference type="Proteomes" id="UP000504630"/>
    </source>
</evidence>
<dbReference type="SMART" id="SM00831">
    <property type="entry name" value="Cation_ATPase_N"/>
    <property type="match status" value="1"/>
</dbReference>
<dbReference type="InterPro" id="IPR008250">
    <property type="entry name" value="ATPase_P-typ_transduc_dom_A_sf"/>
</dbReference>
<evidence type="ECO:0000256" key="1">
    <source>
        <dbReference type="ARBA" id="ARBA00004651"/>
    </source>
</evidence>
<dbReference type="PRINTS" id="PR00119">
    <property type="entry name" value="CATATPASE"/>
</dbReference>
<dbReference type="EC" id="7.2.2.10" evidence="18"/>
<feature type="transmembrane region" description="Helical" evidence="18">
    <location>
        <begin position="361"/>
        <end position="379"/>
    </location>
</feature>
<proteinExistence type="inferred from homology"/>
<dbReference type="SUPFAM" id="SSF81660">
    <property type="entry name" value="Metal cation-transporting ATPase, ATP-binding domain N"/>
    <property type="match status" value="1"/>
</dbReference>
<feature type="compositionally biased region" description="Low complexity" evidence="19">
    <location>
        <begin position="1161"/>
        <end position="1172"/>
    </location>
</feature>
<feature type="transmembrane region" description="Helical" evidence="18">
    <location>
        <begin position="992"/>
        <end position="1012"/>
    </location>
</feature>
<keyword evidence="9 18" id="KW-0547">Nucleotide-binding</keyword>
<dbReference type="SFLD" id="SFLDS00003">
    <property type="entry name" value="Haloacid_Dehalogenase"/>
    <property type="match status" value="1"/>
</dbReference>
<dbReference type="FunFam" id="2.70.150.10:FF:000001">
    <property type="entry name" value="Calcium-transporting ATPase"/>
    <property type="match status" value="1"/>
</dbReference>
<dbReference type="NCBIfam" id="TIGR01517">
    <property type="entry name" value="ATPase-IIB_Ca"/>
    <property type="match status" value="1"/>
</dbReference>
<keyword evidence="6 18" id="KW-0109">Calcium transport</keyword>
<dbReference type="FunFam" id="1.20.1110.10:FF:000008">
    <property type="entry name" value="Calcium-transporting ATPase"/>
    <property type="match status" value="1"/>
</dbReference>
<keyword evidence="21" id="KW-1185">Reference proteome</keyword>
<organism evidence="21 22">
    <name type="scientific">Cottoperca gobio</name>
    <name type="common">Frogmouth</name>
    <name type="synonym">Aphritis gobio</name>
    <dbReference type="NCBI Taxonomy" id="56716"/>
    <lineage>
        <taxon>Eukaryota</taxon>
        <taxon>Metazoa</taxon>
        <taxon>Chordata</taxon>
        <taxon>Craniata</taxon>
        <taxon>Vertebrata</taxon>
        <taxon>Euteleostomi</taxon>
        <taxon>Actinopterygii</taxon>
        <taxon>Neopterygii</taxon>
        <taxon>Teleostei</taxon>
        <taxon>Neoteleostei</taxon>
        <taxon>Acanthomorphata</taxon>
        <taxon>Eupercaria</taxon>
        <taxon>Perciformes</taxon>
        <taxon>Notothenioidei</taxon>
        <taxon>Bovichtidae</taxon>
        <taxon>Cottoperca</taxon>
    </lineage>
</organism>
<dbReference type="FunFam" id="1.20.1110.10:FF:000002">
    <property type="entry name" value="Calcium-transporting ATPase"/>
    <property type="match status" value="1"/>
</dbReference>
<evidence type="ECO:0000256" key="11">
    <source>
        <dbReference type="ARBA" id="ARBA00022840"/>
    </source>
</evidence>
<evidence type="ECO:0000256" key="2">
    <source>
        <dbReference type="ARBA" id="ARBA00006124"/>
    </source>
</evidence>
<dbReference type="InterPro" id="IPR006408">
    <property type="entry name" value="P-type_ATPase_IIB"/>
</dbReference>
<dbReference type="GO" id="GO:0046872">
    <property type="term" value="F:metal ion binding"/>
    <property type="evidence" value="ECO:0007669"/>
    <property type="project" value="UniProtKB-KW"/>
</dbReference>
<dbReference type="NCBIfam" id="TIGR01494">
    <property type="entry name" value="ATPase_P-type"/>
    <property type="match status" value="3"/>
</dbReference>
<dbReference type="InterPro" id="IPR023298">
    <property type="entry name" value="ATPase_P-typ_TM_dom_sf"/>
</dbReference>
<evidence type="ECO:0000256" key="18">
    <source>
        <dbReference type="RuleBase" id="RU361146"/>
    </source>
</evidence>
<evidence type="ECO:0000256" key="6">
    <source>
        <dbReference type="ARBA" id="ARBA00022568"/>
    </source>
</evidence>
<keyword evidence="15 18" id="KW-1133">Transmembrane helix</keyword>
<feature type="transmembrane region" description="Helical" evidence="18">
    <location>
        <begin position="839"/>
        <end position="860"/>
    </location>
</feature>
<evidence type="ECO:0000256" key="8">
    <source>
        <dbReference type="ARBA" id="ARBA00022723"/>
    </source>
</evidence>
<dbReference type="Pfam" id="PF13246">
    <property type="entry name" value="Cation_ATPase"/>
    <property type="match status" value="1"/>
</dbReference>
<reference evidence="22" key="1">
    <citation type="submission" date="2025-08" db="UniProtKB">
        <authorList>
            <consortium name="RefSeq"/>
        </authorList>
    </citation>
    <scope>IDENTIFICATION</scope>
</reference>
<dbReference type="GO" id="GO:0005516">
    <property type="term" value="F:calmodulin binding"/>
    <property type="evidence" value="ECO:0007669"/>
    <property type="project" value="UniProtKB-KW"/>
</dbReference>
<dbReference type="FunFam" id="3.40.50.1000:FF:000007">
    <property type="entry name" value="Calcium-transporting ATPase"/>
    <property type="match status" value="1"/>
</dbReference>
<evidence type="ECO:0000256" key="5">
    <source>
        <dbReference type="ARBA" id="ARBA00022553"/>
    </source>
</evidence>
<accession>A0A6J2PQ66</accession>
<dbReference type="Gene3D" id="2.70.150.10">
    <property type="entry name" value="Calcium-transporting ATPase, cytoplasmic transduction domain A"/>
    <property type="match status" value="1"/>
</dbReference>
<evidence type="ECO:0000256" key="19">
    <source>
        <dbReference type="SAM" id="MobiDB-lite"/>
    </source>
</evidence>
<keyword evidence="13" id="KW-0112">Calmodulin-binding</keyword>
<dbReference type="Gene3D" id="1.20.1110.10">
    <property type="entry name" value="Calcium-transporting ATPase, transmembrane domain"/>
    <property type="match status" value="3"/>
</dbReference>
<keyword evidence="4" id="KW-1003">Cell membrane</keyword>
<dbReference type="GO" id="GO:0051480">
    <property type="term" value="P:regulation of cytosolic calcium ion concentration"/>
    <property type="evidence" value="ECO:0007669"/>
    <property type="project" value="TreeGrafter"/>
</dbReference>
<feature type="transmembrane region" description="Helical" evidence="18">
    <location>
        <begin position="1024"/>
        <end position="1045"/>
    </location>
</feature>
<comment type="similarity">
    <text evidence="2 18">Belongs to the cation transport ATPase (P-type) (TC 3.A.3) family. Type IIB subfamily.</text>
</comment>
<evidence type="ECO:0000256" key="3">
    <source>
        <dbReference type="ARBA" id="ARBA00022448"/>
    </source>
</evidence>
<keyword evidence="7 18" id="KW-0812">Transmembrane</keyword>
<dbReference type="InterPro" id="IPR018303">
    <property type="entry name" value="ATPase_P-typ_P_site"/>
</dbReference>
<comment type="catalytic activity">
    <reaction evidence="18">
        <text>Ca(2+)(in) + ATP + H2O = Ca(2+)(out) + ADP + phosphate + H(+)</text>
        <dbReference type="Rhea" id="RHEA:18105"/>
        <dbReference type="ChEBI" id="CHEBI:15377"/>
        <dbReference type="ChEBI" id="CHEBI:15378"/>
        <dbReference type="ChEBI" id="CHEBI:29108"/>
        <dbReference type="ChEBI" id="CHEBI:30616"/>
        <dbReference type="ChEBI" id="CHEBI:43474"/>
        <dbReference type="ChEBI" id="CHEBI:456216"/>
        <dbReference type="EC" id="7.2.2.10"/>
    </reaction>
</comment>